<evidence type="ECO:0000313" key="6">
    <source>
        <dbReference type="Proteomes" id="UP001218218"/>
    </source>
</evidence>
<name>A0AAD7EQ47_9AGAR</name>
<dbReference type="EMBL" id="JARIHO010000023">
    <property type="protein sequence ID" value="KAJ7343356.1"/>
    <property type="molecule type" value="Genomic_DNA"/>
</dbReference>
<evidence type="ECO:0008006" key="7">
    <source>
        <dbReference type="Google" id="ProtNLM"/>
    </source>
</evidence>
<dbReference type="PANTHER" id="PTHR31234">
    <property type="entry name" value="LATE EMBRYOGENESIS ABUNDANT (LEA) HYDROXYPROLINE-RICH GLYCOPROTEIN FAMILY"/>
    <property type="match status" value="1"/>
</dbReference>
<evidence type="ECO:0000256" key="4">
    <source>
        <dbReference type="SAM" id="Phobius"/>
    </source>
</evidence>
<keyword evidence="4" id="KW-0812">Transmembrane</keyword>
<keyword evidence="2 4" id="KW-0472">Membrane</keyword>
<feature type="compositionally biased region" description="Acidic residues" evidence="3">
    <location>
        <begin position="340"/>
        <end position="350"/>
    </location>
</feature>
<feature type="region of interest" description="Disordered" evidence="3">
    <location>
        <begin position="1"/>
        <end position="98"/>
    </location>
</feature>
<dbReference type="InterPro" id="IPR044839">
    <property type="entry name" value="NDR1-like"/>
</dbReference>
<dbReference type="PANTHER" id="PTHR31234:SF2">
    <property type="entry name" value="OS05G0199100 PROTEIN"/>
    <property type="match status" value="1"/>
</dbReference>
<comment type="subcellular location">
    <subcellularLocation>
        <location evidence="1">Membrane</location>
    </subcellularLocation>
</comment>
<evidence type="ECO:0000256" key="3">
    <source>
        <dbReference type="SAM" id="MobiDB-lite"/>
    </source>
</evidence>
<comment type="caution">
    <text evidence="5">The sequence shown here is derived from an EMBL/GenBank/DDBJ whole genome shotgun (WGS) entry which is preliminary data.</text>
</comment>
<dbReference type="SUPFAM" id="SSF117070">
    <property type="entry name" value="LEA14-like"/>
    <property type="match status" value="1"/>
</dbReference>
<keyword evidence="4" id="KW-1133">Transmembrane helix</keyword>
<dbReference type="GO" id="GO:0016020">
    <property type="term" value="C:membrane"/>
    <property type="evidence" value="ECO:0007669"/>
    <property type="project" value="UniProtKB-SubCell"/>
</dbReference>
<organism evidence="5 6">
    <name type="scientific">Mycena albidolilacea</name>
    <dbReference type="NCBI Taxonomy" id="1033008"/>
    <lineage>
        <taxon>Eukaryota</taxon>
        <taxon>Fungi</taxon>
        <taxon>Dikarya</taxon>
        <taxon>Basidiomycota</taxon>
        <taxon>Agaricomycotina</taxon>
        <taxon>Agaricomycetes</taxon>
        <taxon>Agaricomycetidae</taxon>
        <taxon>Agaricales</taxon>
        <taxon>Marasmiineae</taxon>
        <taxon>Mycenaceae</taxon>
        <taxon>Mycena</taxon>
    </lineage>
</organism>
<accession>A0AAD7EQ47</accession>
<proteinExistence type="predicted"/>
<dbReference type="Gene3D" id="2.60.40.1820">
    <property type="match status" value="1"/>
</dbReference>
<evidence type="ECO:0000256" key="2">
    <source>
        <dbReference type="ARBA" id="ARBA00023136"/>
    </source>
</evidence>
<gene>
    <name evidence="5" type="ORF">DFH08DRAFT_224392</name>
</gene>
<reference evidence="5" key="1">
    <citation type="submission" date="2023-03" db="EMBL/GenBank/DDBJ databases">
        <title>Massive genome expansion in bonnet fungi (Mycena s.s.) driven by repeated elements and novel gene families across ecological guilds.</title>
        <authorList>
            <consortium name="Lawrence Berkeley National Laboratory"/>
            <person name="Harder C.B."/>
            <person name="Miyauchi S."/>
            <person name="Viragh M."/>
            <person name="Kuo A."/>
            <person name="Thoen E."/>
            <person name="Andreopoulos B."/>
            <person name="Lu D."/>
            <person name="Skrede I."/>
            <person name="Drula E."/>
            <person name="Henrissat B."/>
            <person name="Morin E."/>
            <person name="Kohler A."/>
            <person name="Barry K."/>
            <person name="LaButti K."/>
            <person name="Morin E."/>
            <person name="Salamov A."/>
            <person name="Lipzen A."/>
            <person name="Mereny Z."/>
            <person name="Hegedus B."/>
            <person name="Baldrian P."/>
            <person name="Stursova M."/>
            <person name="Weitz H."/>
            <person name="Taylor A."/>
            <person name="Grigoriev I.V."/>
            <person name="Nagy L.G."/>
            <person name="Martin F."/>
            <person name="Kauserud H."/>
        </authorList>
    </citation>
    <scope>NUCLEOTIDE SEQUENCE</scope>
    <source>
        <strain evidence="5">CBHHK002</strain>
    </source>
</reference>
<dbReference type="GO" id="GO:0098542">
    <property type="term" value="P:defense response to other organism"/>
    <property type="evidence" value="ECO:0007669"/>
    <property type="project" value="InterPro"/>
</dbReference>
<feature type="compositionally biased region" description="Low complexity" evidence="3">
    <location>
        <begin position="1"/>
        <end position="41"/>
    </location>
</feature>
<evidence type="ECO:0000256" key="1">
    <source>
        <dbReference type="ARBA" id="ARBA00004370"/>
    </source>
</evidence>
<feature type="transmembrane region" description="Helical" evidence="4">
    <location>
        <begin position="147"/>
        <end position="170"/>
    </location>
</feature>
<dbReference type="Proteomes" id="UP001218218">
    <property type="component" value="Unassembled WGS sequence"/>
</dbReference>
<keyword evidence="6" id="KW-1185">Reference proteome</keyword>
<sequence length="350" mass="38199">MAYQDPYAGQYGGPYQQQSYAQPPYGQQYGNQQQPQFGQYGDPAPEFNPYGSDHAHTYEPGAYDHFGAGGGYRDDPEPPQRQASHGYSDAPPAPPLKALDERSAFDAGEFTPGPRGPKTARNLRQYRMDFQGPLWTRGGRGSCICRFFCCTFMILVFLVVTILLTLVLFLRPPSITFGDVAPMASAVQLTTDGININMGVNISVDNPNFFNVNFKKINAQIFYPIANNNTLVGGGNATNVVFGSTAETNFTFPFAINYQTSLDPKNLILVDLAEKCGILGSTKSDLKVHYKITVGVQILFVTVSPSISNDFTFACPLNASDLQGLLGSSGLIPTTSRREEEEEGEPDIPL</sequence>
<feature type="region of interest" description="Disordered" evidence="3">
    <location>
        <begin position="330"/>
        <end position="350"/>
    </location>
</feature>
<dbReference type="AlphaFoldDB" id="A0AAD7EQ47"/>
<evidence type="ECO:0000313" key="5">
    <source>
        <dbReference type="EMBL" id="KAJ7343356.1"/>
    </source>
</evidence>
<protein>
    <recommendedName>
        <fullName evidence="7">Late embryogenesis abundant protein LEA-2 subgroup domain-containing protein</fullName>
    </recommendedName>
</protein>